<dbReference type="EMBL" id="JTJZ01000022">
    <property type="protein sequence ID" value="KHS50971.1"/>
    <property type="molecule type" value="Genomic_DNA"/>
</dbReference>
<sequence length="45" mass="5325">MSKRTFQPNNRKRAKKHGFRLRMRTRAGRSILAARRRKGRSDISA</sequence>
<dbReference type="Proteomes" id="UP000031488">
    <property type="component" value="Unassembled WGS sequence"/>
</dbReference>
<evidence type="ECO:0000256" key="5">
    <source>
        <dbReference type="HAMAP-Rule" id="MF_00391"/>
    </source>
</evidence>
<evidence type="ECO:0000256" key="1">
    <source>
        <dbReference type="ARBA" id="ARBA00010111"/>
    </source>
</evidence>
<dbReference type="NCBIfam" id="TIGR01030">
    <property type="entry name" value="rpmH_bact"/>
    <property type="match status" value="1"/>
</dbReference>
<dbReference type="PROSITE" id="PS00784">
    <property type="entry name" value="RIBOSOMAL_L34"/>
    <property type="match status" value="1"/>
</dbReference>
<organism evidence="6 8">
    <name type="scientific">Brevibacterium linens</name>
    <dbReference type="NCBI Taxonomy" id="1703"/>
    <lineage>
        <taxon>Bacteria</taxon>
        <taxon>Bacillati</taxon>
        <taxon>Actinomycetota</taxon>
        <taxon>Actinomycetes</taxon>
        <taxon>Micrococcales</taxon>
        <taxon>Brevibacteriaceae</taxon>
        <taxon>Brevibacterium</taxon>
    </lineage>
</organism>
<dbReference type="PATRIC" id="fig|1703.6.peg.2995"/>
<dbReference type="GeneID" id="303223057"/>
<accession>A0A0B8ZXI1</accession>
<name>A0A0B8ZXI1_BRELN</name>
<evidence type="ECO:0000256" key="4">
    <source>
        <dbReference type="ARBA" id="ARBA00035177"/>
    </source>
</evidence>
<dbReference type="EMBL" id="FXZA01000002">
    <property type="protein sequence ID" value="SMX70039.1"/>
    <property type="molecule type" value="Genomic_DNA"/>
</dbReference>
<comment type="similarity">
    <text evidence="1 5">Belongs to the bacterial ribosomal protein bL34 family.</text>
</comment>
<dbReference type="GO" id="GO:0003735">
    <property type="term" value="F:structural constituent of ribosome"/>
    <property type="evidence" value="ECO:0007669"/>
    <property type="project" value="InterPro"/>
</dbReference>
<dbReference type="PANTHER" id="PTHR14503:SF4">
    <property type="entry name" value="LARGE RIBOSOMAL SUBUNIT PROTEIN BL34M"/>
    <property type="match status" value="1"/>
</dbReference>
<dbReference type="FunFam" id="1.10.287.3980:FF:000001">
    <property type="entry name" value="Mitochondrial ribosomal protein L34"/>
    <property type="match status" value="1"/>
</dbReference>
<dbReference type="STRING" id="1703.BLSMQ_3848"/>
<dbReference type="GO" id="GO:0006412">
    <property type="term" value="P:translation"/>
    <property type="evidence" value="ECO:0007669"/>
    <property type="project" value="UniProtKB-UniRule"/>
</dbReference>
<dbReference type="AlphaFoldDB" id="A0A0B8ZXI1"/>
<reference evidence="7 9" key="2">
    <citation type="submission" date="2017-03" db="EMBL/GenBank/DDBJ databases">
        <authorList>
            <person name="Afonso C.L."/>
            <person name="Miller P.J."/>
            <person name="Scott M.A."/>
            <person name="Spackman E."/>
            <person name="Goraichik I."/>
            <person name="Dimitrov K.M."/>
            <person name="Suarez D.L."/>
            <person name="Swayne D.E."/>
        </authorList>
    </citation>
    <scope>NUCLEOTIDE SEQUENCE [LARGE SCALE GENOMIC DNA]</scope>
    <source>
        <strain evidence="7 9">Mu101</strain>
    </source>
</reference>
<evidence type="ECO:0000256" key="2">
    <source>
        <dbReference type="ARBA" id="ARBA00022980"/>
    </source>
</evidence>
<evidence type="ECO:0000313" key="6">
    <source>
        <dbReference type="EMBL" id="KHS50971.1"/>
    </source>
</evidence>
<dbReference type="Proteomes" id="UP000234498">
    <property type="component" value="Unassembled WGS sequence"/>
</dbReference>
<dbReference type="OrthoDB" id="9804832at2"/>
<dbReference type="RefSeq" id="WP_039211706.1">
    <property type="nucleotide sequence ID" value="NZ_CP014869.1"/>
</dbReference>
<dbReference type="InterPro" id="IPR000271">
    <property type="entry name" value="Ribosomal_bL34"/>
</dbReference>
<keyword evidence="2 5" id="KW-0689">Ribosomal protein</keyword>
<dbReference type="HAMAP" id="MF_00391">
    <property type="entry name" value="Ribosomal_bL34"/>
    <property type="match status" value="1"/>
</dbReference>
<dbReference type="Pfam" id="PF00468">
    <property type="entry name" value="Ribosomal_L34"/>
    <property type="match status" value="1"/>
</dbReference>
<dbReference type="GO" id="GO:0005840">
    <property type="term" value="C:ribosome"/>
    <property type="evidence" value="ECO:0007669"/>
    <property type="project" value="UniProtKB-KW"/>
</dbReference>
<gene>
    <name evidence="5" type="primary">rpmH</name>
    <name evidence="6" type="ORF">AE0388_3043</name>
    <name evidence="7" type="ORF">BLIN101_00828</name>
</gene>
<evidence type="ECO:0000313" key="9">
    <source>
        <dbReference type="Proteomes" id="UP000234498"/>
    </source>
</evidence>
<keyword evidence="8" id="KW-1185">Reference proteome</keyword>
<dbReference type="Gene3D" id="1.10.287.3980">
    <property type="match status" value="1"/>
</dbReference>
<dbReference type="PANTHER" id="PTHR14503">
    <property type="entry name" value="MITOCHONDRIAL RIBOSOMAL PROTEIN 34 FAMILY MEMBER"/>
    <property type="match status" value="1"/>
</dbReference>
<evidence type="ECO:0000313" key="7">
    <source>
        <dbReference type="EMBL" id="SMX70039.1"/>
    </source>
</evidence>
<protein>
    <recommendedName>
        <fullName evidence="4 5">Large ribosomal subunit protein bL34</fullName>
    </recommendedName>
</protein>
<keyword evidence="3 5" id="KW-0687">Ribonucleoprotein</keyword>
<reference evidence="6 8" key="1">
    <citation type="submission" date="2014-11" db="EMBL/GenBank/DDBJ databases">
        <title>Draft Genome Sequence of Brevibacterium linens AE038-8.</title>
        <authorList>
            <person name="Maizel D."/>
            <person name="Utturkar S.M."/>
            <person name="Brown S.D."/>
            <person name="Ferrero M."/>
            <person name="Rosen B.P."/>
        </authorList>
    </citation>
    <scope>NUCLEOTIDE SEQUENCE [LARGE SCALE GENOMIC DNA]</scope>
    <source>
        <strain evidence="6 8">AE038-8</strain>
    </source>
</reference>
<evidence type="ECO:0000256" key="3">
    <source>
        <dbReference type="ARBA" id="ARBA00023274"/>
    </source>
</evidence>
<evidence type="ECO:0000313" key="8">
    <source>
        <dbReference type="Proteomes" id="UP000031488"/>
    </source>
</evidence>
<proteinExistence type="inferred from homology"/>
<dbReference type="InterPro" id="IPR020939">
    <property type="entry name" value="Ribosomal_bL34_CS"/>
</dbReference>
<dbReference type="GO" id="GO:1990904">
    <property type="term" value="C:ribonucleoprotein complex"/>
    <property type="evidence" value="ECO:0007669"/>
    <property type="project" value="UniProtKB-KW"/>
</dbReference>